<dbReference type="AlphaFoldDB" id="J9GW95"/>
<accession>J9GW95</accession>
<sequence>MGGADYKIESIDNSGLNRYLRSRCYAVRIDTSLYVNCRKMRYKRYRLGGWYAPVFFSQRQNLLLCTTCWSGCSQFISTF</sequence>
<dbReference type="Pfam" id="PF20201">
    <property type="entry name" value="DUF6563"/>
    <property type="match status" value="1"/>
</dbReference>
<organism evidence="1">
    <name type="scientific">gut metagenome</name>
    <dbReference type="NCBI Taxonomy" id="749906"/>
    <lineage>
        <taxon>unclassified sequences</taxon>
        <taxon>metagenomes</taxon>
        <taxon>organismal metagenomes</taxon>
    </lineage>
</organism>
<proteinExistence type="predicted"/>
<comment type="caution">
    <text evidence="1">The sequence shown here is derived from an EMBL/GenBank/DDBJ whole genome shotgun (WGS) entry which is preliminary data.</text>
</comment>
<name>J9GW95_9ZZZZ</name>
<dbReference type="EMBL" id="AMCI01000926">
    <property type="protein sequence ID" value="EJX07258.1"/>
    <property type="molecule type" value="Genomic_DNA"/>
</dbReference>
<reference evidence="1" key="1">
    <citation type="journal article" date="2012" name="PLoS ONE">
        <title>Gene sets for utilization of primary and secondary nutrition supplies in the distal gut of endangered iberian lynx.</title>
        <authorList>
            <person name="Alcaide M."/>
            <person name="Messina E."/>
            <person name="Richter M."/>
            <person name="Bargiela R."/>
            <person name="Peplies J."/>
            <person name="Huws S.A."/>
            <person name="Newbold C.J."/>
            <person name="Golyshin P.N."/>
            <person name="Simon M.A."/>
            <person name="Lopez G."/>
            <person name="Yakimov M.M."/>
            <person name="Ferrer M."/>
        </authorList>
    </citation>
    <scope>NUCLEOTIDE SEQUENCE</scope>
</reference>
<gene>
    <name evidence="1" type="ORF">EVA_04631</name>
</gene>
<protein>
    <submittedName>
        <fullName evidence="1">Uncharacterized protein</fullName>
    </submittedName>
</protein>
<dbReference type="InterPro" id="IPR046693">
    <property type="entry name" value="DUF6563"/>
</dbReference>
<evidence type="ECO:0000313" key="1">
    <source>
        <dbReference type="EMBL" id="EJX07258.1"/>
    </source>
</evidence>